<feature type="non-terminal residue" evidence="1">
    <location>
        <position position="102"/>
    </location>
</feature>
<gene>
    <name evidence="1" type="ORF">S01H1_10952</name>
</gene>
<proteinExistence type="predicted"/>
<reference evidence="1" key="1">
    <citation type="journal article" date="2014" name="Front. Microbiol.">
        <title>High frequency of phylogenetically diverse reductive dehalogenase-homologous genes in deep subseafloor sedimentary metagenomes.</title>
        <authorList>
            <person name="Kawai M."/>
            <person name="Futagami T."/>
            <person name="Toyoda A."/>
            <person name="Takaki Y."/>
            <person name="Nishi S."/>
            <person name="Hori S."/>
            <person name="Arai W."/>
            <person name="Tsubouchi T."/>
            <person name="Morono Y."/>
            <person name="Uchiyama I."/>
            <person name="Ito T."/>
            <person name="Fujiyama A."/>
            <person name="Inagaki F."/>
            <person name="Takami H."/>
        </authorList>
    </citation>
    <scope>NUCLEOTIDE SEQUENCE</scope>
    <source>
        <strain evidence="1">Expedition CK06-06</strain>
    </source>
</reference>
<comment type="caution">
    <text evidence="1">The sequence shown here is derived from an EMBL/GenBank/DDBJ whole genome shotgun (WGS) entry which is preliminary data.</text>
</comment>
<evidence type="ECO:0000313" key="1">
    <source>
        <dbReference type="EMBL" id="GAF75601.1"/>
    </source>
</evidence>
<accession>X0SKE6</accession>
<sequence length="102" mass="11464">MSYDGIKDNVSDILAGQGFSESSVAFDPENLASNEYGDTFIINILSGNQAEGEDGSENLNSRFYDVQEWRLQMVFDKSSTGDISQRDDMQRKINDLIKELDN</sequence>
<name>X0SKE6_9ZZZZ</name>
<dbReference type="EMBL" id="BARS01005581">
    <property type="protein sequence ID" value="GAF75601.1"/>
    <property type="molecule type" value="Genomic_DNA"/>
</dbReference>
<protein>
    <submittedName>
        <fullName evidence="1">Uncharacterized protein</fullName>
    </submittedName>
</protein>
<dbReference type="AlphaFoldDB" id="X0SKE6"/>
<organism evidence="1">
    <name type="scientific">marine sediment metagenome</name>
    <dbReference type="NCBI Taxonomy" id="412755"/>
    <lineage>
        <taxon>unclassified sequences</taxon>
        <taxon>metagenomes</taxon>
        <taxon>ecological metagenomes</taxon>
    </lineage>
</organism>